<dbReference type="InterPro" id="IPR013849">
    <property type="entry name" value="DNA_helicase_Holl-junc_RuvA_I"/>
</dbReference>
<dbReference type="Gene3D" id="2.40.50.140">
    <property type="entry name" value="Nucleic acid-binding proteins"/>
    <property type="match status" value="1"/>
</dbReference>
<dbReference type="Pfam" id="PF01330">
    <property type="entry name" value="RuvA_N"/>
    <property type="match status" value="1"/>
</dbReference>
<dbReference type="GO" id="GO:0000400">
    <property type="term" value="F:four-way junction DNA binding"/>
    <property type="evidence" value="ECO:0007669"/>
    <property type="project" value="UniProtKB-UniRule"/>
</dbReference>
<evidence type="ECO:0000259" key="8">
    <source>
        <dbReference type="Pfam" id="PF07499"/>
    </source>
</evidence>
<keyword evidence="2 6" id="KW-0227">DNA damage</keyword>
<dbReference type="GO" id="GO:0009378">
    <property type="term" value="F:four-way junction helicase activity"/>
    <property type="evidence" value="ECO:0007669"/>
    <property type="project" value="InterPro"/>
</dbReference>
<dbReference type="Pfam" id="PF14520">
    <property type="entry name" value="HHH_5"/>
    <property type="match status" value="1"/>
</dbReference>
<dbReference type="SUPFAM" id="SSF46929">
    <property type="entry name" value="DNA helicase RuvA subunit, C-terminal domain"/>
    <property type="match status" value="1"/>
</dbReference>
<evidence type="ECO:0000256" key="2">
    <source>
        <dbReference type="ARBA" id="ARBA00022763"/>
    </source>
</evidence>
<organism evidence="9">
    <name type="scientific">uncultured Dysgonomonas sp</name>
    <dbReference type="NCBI Taxonomy" id="206096"/>
    <lineage>
        <taxon>Bacteria</taxon>
        <taxon>Pseudomonadati</taxon>
        <taxon>Bacteroidota</taxon>
        <taxon>Bacteroidia</taxon>
        <taxon>Bacteroidales</taxon>
        <taxon>Dysgonomonadaceae</taxon>
        <taxon>Dysgonomonas</taxon>
        <taxon>environmental samples</taxon>
    </lineage>
</organism>
<feature type="domain" description="DNA helicase Holliday junction RuvA type" evidence="7">
    <location>
        <begin position="1"/>
        <end position="61"/>
    </location>
</feature>
<dbReference type="InterPro" id="IPR010994">
    <property type="entry name" value="RuvA_2-like"/>
</dbReference>
<evidence type="ECO:0000313" key="9">
    <source>
        <dbReference type="EMBL" id="SBV92999.1"/>
    </source>
</evidence>
<protein>
    <recommendedName>
        <fullName evidence="6">Holliday junction branch migration complex subunit RuvA</fullName>
    </recommendedName>
</protein>
<dbReference type="InterPro" id="IPR000085">
    <property type="entry name" value="RuvA"/>
</dbReference>
<dbReference type="EMBL" id="FLUM01000001">
    <property type="protein sequence ID" value="SBV92999.1"/>
    <property type="molecule type" value="Genomic_DNA"/>
</dbReference>
<comment type="domain">
    <text evidence="6">Has three domains with a flexible linker between the domains II and III and assumes an 'L' shape. Domain III is highly mobile and contacts RuvB.</text>
</comment>
<keyword evidence="9" id="KW-0067">ATP-binding</keyword>
<comment type="subcellular location">
    <subcellularLocation>
        <location evidence="6">Cytoplasm</location>
    </subcellularLocation>
</comment>
<sequence>MIDYIKGEITELTPASVTLETYGVGYFISISLNTYSNLTGKKSAQLFIYEAIREDAHQLFGFFDKQERELFMLLISVSGIGASTGRMILSSMNTQELANVIASGNSDMLKTVKGIGLKTAQRVIVDLKDKIKVSGIEQVDMFASGHPSGEEAVAALVMLGFTQQASQKVVAKILKDKADSTVEQIIKTALKML</sequence>
<name>A0A212J0N9_9BACT</name>
<keyword evidence="5 6" id="KW-0234">DNA repair</keyword>
<dbReference type="GO" id="GO:0006281">
    <property type="term" value="P:DNA repair"/>
    <property type="evidence" value="ECO:0007669"/>
    <property type="project" value="UniProtKB-UniRule"/>
</dbReference>
<evidence type="ECO:0000256" key="5">
    <source>
        <dbReference type="ARBA" id="ARBA00023204"/>
    </source>
</evidence>
<dbReference type="InterPro" id="IPR012340">
    <property type="entry name" value="NA-bd_OB-fold"/>
</dbReference>
<gene>
    <name evidence="6 9" type="primary">ruvA</name>
    <name evidence="9" type="ORF">KL86DYS1_10754</name>
</gene>
<dbReference type="GO" id="GO:0016787">
    <property type="term" value="F:hydrolase activity"/>
    <property type="evidence" value="ECO:0007669"/>
    <property type="project" value="UniProtKB-KW"/>
</dbReference>
<dbReference type="Gene3D" id="1.10.8.10">
    <property type="entry name" value="DNA helicase RuvA subunit, C-terminal domain"/>
    <property type="match status" value="1"/>
</dbReference>
<evidence type="ECO:0000256" key="3">
    <source>
        <dbReference type="ARBA" id="ARBA00023125"/>
    </source>
</evidence>
<keyword evidence="9" id="KW-0347">Helicase</keyword>
<comment type="subunit">
    <text evidence="6">Homotetramer. Forms an RuvA(8)-RuvB(12)-Holliday junction (HJ) complex. HJ DNA is sandwiched between 2 RuvA tetramers; dsDNA enters through RuvA and exits via RuvB. An RuvB hexamer assembles on each DNA strand where it exits the tetramer. Each RuvB hexamer is contacted by two RuvA subunits (via domain III) on 2 adjacent RuvB subunits; this complex drives branch migration. In the full resolvosome a probable DNA-RuvA(4)-RuvB(12)-RuvC(2) complex forms which resolves the HJ.</text>
</comment>
<dbReference type="GO" id="GO:0005737">
    <property type="term" value="C:cytoplasm"/>
    <property type="evidence" value="ECO:0007669"/>
    <property type="project" value="UniProtKB-SubCell"/>
</dbReference>
<evidence type="ECO:0000256" key="6">
    <source>
        <dbReference type="HAMAP-Rule" id="MF_00031"/>
    </source>
</evidence>
<dbReference type="SUPFAM" id="SSF50249">
    <property type="entry name" value="Nucleic acid-binding proteins"/>
    <property type="match status" value="1"/>
</dbReference>
<dbReference type="GO" id="GO:0005524">
    <property type="term" value="F:ATP binding"/>
    <property type="evidence" value="ECO:0007669"/>
    <property type="project" value="InterPro"/>
</dbReference>
<dbReference type="GO" id="GO:0006310">
    <property type="term" value="P:DNA recombination"/>
    <property type="evidence" value="ECO:0007669"/>
    <property type="project" value="UniProtKB-UniRule"/>
</dbReference>
<keyword evidence="1 6" id="KW-0963">Cytoplasm</keyword>
<proteinExistence type="inferred from homology"/>
<comment type="function">
    <text evidence="6">The RuvA-RuvB-RuvC complex processes Holliday junction (HJ) DNA during genetic recombination and DNA repair, while the RuvA-RuvB complex plays an important role in the rescue of blocked DNA replication forks via replication fork reversal (RFR). RuvA specifically binds to HJ cruciform DNA, conferring on it an open structure. The RuvB hexamer acts as an ATP-dependent pump, pulling dsDNA into and through the RuvAB complex. HJ branch migration allows RuvC to scan DNA until it finds its consensus sequence, where it cleaves and resolves the cruciform DNA.</text>
</comment>
<accession>A0A212J0N9</accession>
<evidence type="ECO:0000259" key="7">
    <source>
        <dbReference type="Pfam" id="PF01330"/>
    </source>
</evidence>
<dbReference type="InterPro" id="IPR011114">
    <property type="entry name" value="RuvA_C"/>
</dbReference>
<dbReference type="CDD" id="cd14332">
    <property type="entry name" value="UBA_RuvA_C"/>
    <property type="match status" value="1"/>
</dbReference>
<dbReference type="HAMAP" id="MF_00031">
    <property type="entry name" value="DNA_HJ_migration_RuvA"/>
    <property type="match status" value="1"/>
</dbReference>
<keyword evidence="4 6" id="KW-0233">DNA recombination</keyword>
<dbReference type="Gene3D" id="1.10.150.20">
    <property type="entry name" value="5' to 3' exonuclease, C-terminal subdomain"/>
    <property type="match status" value="1"/>
</dbReference>
<keyword evidence="3 6" id="KW-0238">DNA-binding</keyword>
<dbReference type="GO" id="GO:0009379">
    <property type="term" value="C:Holliday junction helicase complex"/>
    <property type="evidence" value="ECO:0007669"/>
    <property type="project" value="InterPro"/>
</dbReference>
<comment type="similarity">
    <text evidence="6">Belongs to the RuvA family.</text>
</comment>
<evidence type="ECO:0000256" key="1">
    <source>
        <dbReference type="ARBA" id="ARBA00022490"/>
    </source>
</evidence>
<dbReference type="SUPFAM" id="SSF47781">
    <property type="entry name" value="RuvA domain 2-like"/>
    <property type="match status" value="1"/>
</dbReference>
<feature type="domain" description="Holliday junction DNA helicase RuvA C-terminal" evidence="8">
    <location>
        <begin position="150"/>
        <end position="192"/>
    </location>
</feature>
<keyword evidence="9" id="KW-0547">Nucleotide-binding</keyword>
<reference evidence="9" key="1">
    <citation type="submission" date="2016-04" db="EMBL/GenBank/DDBJ databases">
        <authorList>
            <person name="Evans L.H."/>
            <person name="Alamgir A."/>
            <person name="Owens N."/>
            <person name="Weber N.D."/>
            <person name="Virtaneva K."/>
            <person name="Barbian K."/>
            <person name="Babar A."/>
            <person name="Rosenke K."/>
        </authorList>
    </citation>
    <scope>NUCLEOTIDE SEQUENCE</scope>
    <source>
        <strain evidence="9">86-1</strain>
    </source>
</reference>
<dbReference type="Pfam" id="PF07499">
    <property type="entry name" value="RuvA_C"/>
    <property type="match status" value="1"/>
</dbReference>
<dbReference type="RefSeq" id="WP_006801480.1">
    <property type="nucleotide sequence ID" value="NZ_LT599032.1"/>
</dbReference>
<dbReference type="InterPro" id="IPR036267">
    <property type="entry name" value="RuvA_C_sf"/>
</dbReference>
<comment type="caution">
    <text evidence="6">Lacks conserved residue(s) required for the propagation of feature annotation.</text>
</comment>
<keyword evidence="9" id="KW-0378">Hydrolase</keyword>
<dbReference type="AlphaFoldDB" id="A0A212J0N9"/>
<evidence type="ECO:0000256" key="4">
    <source>
        <dbReference type="ARBA" id="ARBA00023172"/>
    </source>
</evidence>
<dbReference type="GO" id="GO:0048476">
    <property type="term" value="C:Holliday junction resolvase complex"/>
    <property type="evidence" value="ECO:0007669"/>
    <property type="project" value="UniProtKB-UniRule"/>
</dbReference>
<feature type="region of interest" description="Domain III" evidence="6">
    <location>
        <begin position="145"/>
        <end position="193"/>
    </location>
</feature>
<dbReference type="NCBIfam" id="TIGR00084">
    <property type="entry name" value="ruvA"/>
    <property type="match status" value="1"/>
</dbReference>